<proteinExistence type="predicted"/>
<dbReference type="Proteomes" id="UP000199365">
    <property type="component" value="Unassembled WGS sequence"/>
</dbReference>
<dbReference type="EMBL" id="FNKX01000002">
    <property type="protein sequence ID" value="SDR50406.1"/>
    <property type="molecule type" value="Genomic_DNA"/>
</dbReference>
<feature type="domain" description="Tox-REase-5" evidence="2">
    <location>
        <begin position="85"/>
        <end position="184"/>
    </location>
</feature>
<accession>A0A1H1JK83</accession>
<feature type="region of interest" description="Disordered" evidence="1">
    <location>
        <begin position="24"/>
        <end position="72"/>
    </location>
</feature>
<keyword evidence="3" id="KW-0378">Hydrolase</keyword>
<protein>
    <submittedName>
        <fullName evidence="3">Restriction endonuclease fold toxin 5</fullName>
    </submittedName>
</protein>
<gene>
    <name evidence="3" type="ORF">SAMN05445850_5056</name>
</gene>
<dbReference type="RefSeq" id="WP_090807819.1">
    <property type="nucleotide sequence ID" value="NZ_FNKX01000002.1"/>
</dbReference>
<name>A0A1H1JK83_9BURK</name>
<keyword evidence="3" id="KW-0540">Nuclease</keyword>
<dbReference type="Pfam" id="PF15648">
    <property type="entry name" value="Tox-REase-5"/>
    <property type="match status" value="1"/>
</dbReference>
<feature type="compositionally biased region" description="Basic and acidic residues" evidence="1">
    <location>
        <begin position="51"/>
        <end position="68"/>
    </location>
</feature>
<evidence type="ECO:0000313" key="3">
    <source>
        <dbReference type="EMBL" id="SDR50406.1"/>
    </source>
</evidence>
<evidence type="ECO:0000256" key="1">
    <source>
        <dbReference type="SAM" id="MobiDB-lite"/>
    </source>
</evidence>
<reference evidence="4" key="1">
    <citation type="submission" date="2016-10" db="EMBL/GenBank/DDBJ databases">
        <authorList>
            <person name="Varghese N."/>
            <person name="Submissions S."/>
        </authorList>
    </citation>
    <scope>NUCLEOTIDE SEQUENCE [LARGE SCALE GENOMIC DNA]</scope>
    <source>
        <strain evidence="4">DUS833</strain>
    </source>
</reference>
<organism evidence="3 4">
    <name type="scientific">Paraburkholderia tuberum</name>
    <dbReference type="NCBI Taxonomy" id="157910"/>
    <lineage>
        <taxon>Bacteria</taxon>
        <taxon>Pseudomonadati</taxon>
        <taxon>Pseudomonadota</taxon>
        <taxon>Betaproteobacteria</taxon>
        <taxon>Burkholderiales</taxon>
        <taxon>Burkholderiaceae</taxon>
        <taxon>Paraburkholderia</taxon>
    </lineage>
</organism>
<dbReference type="InterPro" id="IPR028904">
    <property type="entry name" value="Tox-REase-5_dom"/>
</dbReference>
<dbReference type="AlphaFoldDB" id="A0A1H1JK83"/>
<evidence type="ECO:0000259" key="2">
    <source>
        <dbReference type="Pfam" id="PF15648"/>
    </source>
</evidence>
<evidence type="ECO:0000313" key="4">
    <source>
        <dbReference type="Proteomes" id="UP000199365"/>
    </source>
</evidence>
<dbReference type="GO" id="GO:0004519">
    <property type="term" value="F:endonuclease activity"/>
    <property type="evidence" value="ECO:0007669"/>
    <property type="project" value="UniProtKB-KW"/>
</dbReference>
<sequence>MGIPLPATLARAANAMAQAMPMPVPVPTAAPSAGPAGSSGTGAGADGGWDELPRDRSRERERPCKCPPEKGALVRKNHSMNSEPRRYQARITGFEYAITTDGKGRETAEGWNMEWDWLDIDFDGFQHSQCLLQEAKGNYDQFFKENKELKFPFKGFTKMQEQIATQGEAVRANPPSRLMWYFETPQTRAYMMNTLRQFGVPSIHQP</sequence>
<keyword evidence="4" id="KW-1185">Reference proteome</keyword>
<dbReference type="STRING" id="157910.SAMN05445850_5056"/>
<feature type="compositionally biased region" description="Gly residues" evidence="1">
    <location>
        <begin position="37"/>
        <end position="47"/>
    </location>
</feature>
<keyword evidence="3" id="KW-0255">Endonuclease</keyword>